<dbReference type="GO" id="GO:0044205">
    <property type="term" value="P:'de novo' UMP biosynthetic process"/>
    <property type="evidence" value="ECO:0007669"/>
    <property type="project" value="UniProtKB-UniRule"/>
</dbReference>
<dbReference type="PANTHER" id="PTHR32119:SF2">
    <property type="entry name" value="OROTIDINE 5'-PHOSPHATE DECARBOXYLASE"/>
    <property type="match status" value="1"/>
</dbReference>
<dbReference type="HOGENOM" id="CLU_067069_1_0_0"/>
<dbReference type="EMBL" id="CP001739">
    <property type="protein sequence ID" value="ACZ09509.1"/>
    <property type="molecule type" value="Genomic_DNA"/>
</dbReference>
<comment type="pathway">
    <text evidence="2 9">Pyrimidine metabolism; UMP biosynthesis via de novo pathway; UMP from orotate: step 2/2.</text>
</comment>
<feature type="active site" description="For OMPdecase activity" evidence="10">
    <location>
        <position position="61"/>
    </location>
</feature>
<feature type="binding site" evidence="9">
    <location>
        <begin position="61"/>
        <end position="70"/>
    </location>
    <ligand>
        <name>substrate</name>
    </ligand>
</feature>
<feature type="domain" description="Orotidine 5'-phosphate decarboxylase" evidence="12">
    <location>
        <begin position="6"/>
        <end position="227"/>
    </location>
</feature>
<dbReference type="SMART" id="SM00934">
    <property type="entry name" value="OMPdecase"/>
    <property type="match status" value="1"/>
</dbReference>
<dbReference type="CDD" id="cd04725">
    <property type="entry name" value="OMP_decarboxylase_like"/>
    <property type="match status" value="1"/>
</dbReference>
<comment type="subunit">
    <text evidence="3 9">Homodimer.</text>
</comment>
<feature type="binding site" evidence="9 11">
    <location>
        <position position="211"/>
    </location>
    <ligand>
        <name>substrate</name>
    </ligand>
</feature>
<feature type="active site" description="For OMPdecase activity" evidence="10">
    <location>
        <position position="63"/>
    </location>
</feature>
<dbReference type="GO" id="GO:0004590">
    <property type="term" value="F:orotidine-5'-phosphate decarboxylase activity"/>
    <property type="evidence" value="ECO:0007669"/>
    <property type="project" value="UniProtKB-UniRule"/>
</dbReference>
<dbReference type="RefSeq" id="WP_012862103.1">
    <property type="nucleotide sequence ID" value="NC_013517.1"/>
</dbReference>
<evidence type="ECO:0000256" key="7">
    <source>
        <dbReference type="ARBA" id="ARBA00049157"/>
    </source>
</evidence>
<dbReference type="EC" id="4.1.1.23" evidence="9"/>
<dbReference type="GO" id="GO:0005829">
    <property type="term" value="C:cytosol"/>
    <property type="evidence" value="ECO:0007669"/>
    <property type="project" value="TreeGrafter"/>
</dbReference>
<keyword evidence="6 9" id="KW-0456">Lyase</keyword>
<evidence type="ECO:0000313" key="13">
    <source>
        <dbReference type="EMBL" id="ACZ09509.1"/>
    </source>
</evidence>
<reference evidence="14" key="1">
    <citation type="submission" date="2009-09" db="EMBL/GenBank/DDBJ databases">
        <title>The complete chromosome of Sebaldella termitidis ATCC 33386.</title>
        <authorList>
            <consortium name="US DOE Joint Genome Institute (JGI-PGF)"/>
            <person name="Lucas S."/>
            <person name="Copeland A."/>
            <person name="Lapidus A."/>
            <person name="Glavina del Rio T."/>
            <person name="Dalin E."/>
            <person name="Tice H."/>
            <person name="Bruce D."/>
            <person name="Goodwin L."/>
            <person name="Pitluck S."/>
            <person name="Kyrpides N."/>
            <person name="Mavromatis K."/>
            <person name="Ivanova N."/>
            <person name="Mikhailova N."/>
            <person name="Sims D."/>
            <person name="Meincke L."/>
            <person name="Brettin T."/>
            <person name="Detter J.C."/>
            <person name="Han C."/>
            <person name="Larimer F."/>
            <person name="Land M."/>
            <person name="Hauser L."/>
            <person name="Markowitz V."/>
            <person name="Cheng J.F."/>
            <person name="Hugenholtz P."/>
            <person name="Woyke T."/>
            <person name="Wu D."/>
            <person name="Eisen J.A."/>
        </authorList>
    </citation>
    <scope>NUCLEOTIDE SEQUENCE [LARGE SCALE GENOMIC DNA]</scope>
    <source>
        <strain evidence="14">ATCC 33386 / NCTC 11300</strain>
    </source>
</reference>
<dbReference type="InterPro" id="IPR001754">
    <property type="entry name" value="OMPdeCOase_dom"/>
</dbReference>
<feature type="binding site" evidence="9 11">
    <location>
        <position position="191"/>
    </location>
    <ligand>
        <name>substrate</name>
    </ligand>
</feature>
<dbReference type="InterPro" id="IPR047596">
    <property type="entry name" value="OMPdecase_bac"/>
</dbReference>
<proteinExistence type="inferred from homology"/>
<feature type="binding site" evidence="9 11">
    <location>
        <position position="212"/>
    </location>
    <ligand>
        <name>substrate</name>
    </ligand>
</feature>
<dbReference type="AlphaFoldDB" id="D1AMD5"/>
<comment type="function">
    <text evidence="1 9">Catalyzes the decarboxylation of orotidine 5'-monophosphate (OMP) to uridine 5'-monophosphate (UMP).</text>
</comment>
<reference evidence="13 14" key="2">
    <citation type="journal article" date="2010" name="Stand. Genomic Sci.">
        <title>Complete genome sequence of Sebaldella termitidis type strain (NCTC 11300).</title>
        <authorList>
            <person name="Harmon-Smith M."/>
            <person name="Celia L."/>
            <person name="Chertkov O."/>
            <person name="Lapidus A."/>
            <person name="Copeland A."/>
            <person name="Glavina Del Rio T."/>
            <person name="Nolan M."/>
            <person name="Lucas S."/>
            <person name="Tice H."/>
            <person name="Cheng J.F."/>
            <person name="Han C."/>
            <person name="Detter J.C."/>
            <person name="Bruce D."/>
            <person name="Goodwin L."/>
            <person name="Pitluck S."/>
            <person name="Pati A."/>
            <person name="Liolios K."/>
            <person name="Ivanova N."/>
            <person name="Mavromatis K."/>
            <person name="Mikhailova N."/>
            <person name="Chen A."/>
            <person name="Palaniappan K."/>
            <person name="Land M."/>
            <person name="Hauser L."/>
            <person name="Chang Y.J."/>
            <person name="Jeffries C.D."/>
            <person name="Brettin T."/>
            <person name="Goker M."/>
            <person name="Beck B."/>
            <person name="Bristow J."/>
            <person name="Eisen J.A."/>
            <person name="Markowitz V."/>
            <person name="Hugenholtz P."/>
            <person name="Kyrpides N.C."/>
            <person name="Klenk H.P."/>
            <person name="Chen F."/>
        </authorList>
    </citation>
    <scope>NUCLEOTIDE SEQUENCE [LARGE SCALE GENOMIC DNA]</scope>
    <source>
        <strain evidence="14">ATCC 33386 / NCTC 11300</strain>
    </source>
</reference>
<sequence length="235" mass="26208">MKARKKVITALDYKNMDDVKNLVELLGDEIEYYKAGLEIFLNTGGEIVDYLHSLNKKIFLDLKFHDINNTTKMACEFAARKGVFIFNIHASCGTETMYEISKMLKDMNSKSLCIAVTVLTSMTEEKMQEIFMTDASLDNMVMNMAELTGKSGLHGVVCSAWEAAKVKERCGENFVTVCPGVRPAWSASDDQKRIMTPAEAVKNGADYLVIGRPITKADDPKKAAMRILEEIEAVL</sequence>
<dbReference type="UniPathway" id="UPA00070">
    <property type="reaction ID" value="UER00120"/>
</dbReference>
<feature type="active site" description="Proton donor" evidence="9">
    <location>
        <position position="63"/>
    </location>
</feature>
<dbReference type="InterPro" id="IPR011060">
    <property type="entry name" value="RibuloseP-bd_barrel"/>
</dbReference>
<accession>D1AMD5</accession>
<dbReference type="InterPro" id="IPR014732">
    <property type="entry name" value="OMPdecase"/>
</dbReference>
<evidence type="ECO:0000256" key="11">
    <source>
        <dbReference type="PIRSR" id="PIRSR614732-2"/>
    </source>
</evidence>
<evidence type="ECO:0000313" key="14">
    <source>
        <dbReference type="Proteomes" id="UP000000845"/>
    </source>
</evidence>
<dbReference type="Proteomes" id="UP000000845">
    <property type="component" value="Chromosome"/>
</dbReference>
<dbReference type="NCBIfam" id="NF001273">
    <property type="entry name" value="PRK00230.1"/>
    <property type="match status" value="1"/>
</dbReference>
<dbReference type="PANTHER" id="PTHR32119">
    <property type="entry name" value="OROTIDINE 5'-PHOSPHATE DECARBOXYLASE"/>
    <property type="match status" value="1"/>
</dbReference>
<keyword evidence="5 9" id="KW-0665">Pyrimidine biosynthesis</keyword>
<dbReference type="HAMAP" id="MF_01200_B">
    <property type="entry name" value="OMPdecase_type1_B"/>
    <property type="match status" value="1"/>
</dbReference>
<evidence type="ECO:0000256" key="3">
    <source>
        <dbReference type="ARBA" id="ARBA00011738"/>
    </source>
</evidence>
<name>D1AMD5_SEBTE</name>
<dbReference type="NCBIfam" id="TIGR01740">
    <property type="entry name" value="pyrF"/>
    <property type="match status" value="1"/>
</dbReference>
<dbReference type="eggNOG" id="COG0284">
    <property type="taxonomic scope" value="Bacteria"/>
</dbReference>
<evidence type="ECO:0000256" key="5">
    <source>
        <dbReference type="ARBA" id="ARBA00022975"/>
    </source>
</evidence>
<keyword evidence="4 9" id="KW-0210">Decarboxylase</keyword>
<dbReference type="GO" id="GO:0006207">
    <property type="term" value="P:'de novo' pyrimidine nucleobase biosynthetic process"/>
    <property type="evidence" value="ECO:0007669"/>
    <property type="project" value="InterPro"/>
</dbReference>
<protein>
    <recommendedName>
        <fullName evidence="9">Orotidine 5'-phosphate decarboxylase</fullName>
        <ecNumber evidence="9">4.1.1.23</ecNumber>
    </recommendedName>
    <alternativeName>
        <fullName evidence="9">OMP decarboxylase</fullName>
        <shortName evidence="9">OMPDCase</shortName>
        <shortName evidence="9">OMPdecase</shortName>
    </alternativeName>
</protein>
<dbReference type="SUPFAM" id="SSF51366">
    <property type="entry name" value="Ribulose-phoshate binding barrel"/>
    <property type="match status" value="1"/>
</dbReference>
<evidence type="ECO:0000256" key="10">
    <source>
        <dbReference type="PIRSR" id="PIRSR614732-1"/>
    </source>
</evidence>
<evidence type="ECO:0000256" key="1">
    <source>
        <dbReference type="ARBA" id="ARBA00002356"/>
    </source>
</evidence>
<feature type="binding site" evidence="9 11">
    <location>
        <position position="182"/>
    </location>
    <ligand>
        <name>substrate</name>
    </ligand>
</feature>
<keyword evidence="14" id="KW-1185">Reference proteome</keyword>
<gene>
    <name evidence="9" type="primary">pyrF</name>
    <name evidence="13" type="ordered locus">Sterm_2664</name>
</gene>
<evidence type="ECO:0000256" key="6">
    <source>
        <dbReference type="ARBA" id="ARBA00023239"/>
    </source>
</evidence>
<evidence type="ECO:0000256" key="2">
    <source>
        <dbReference type="ARBA" id="ARBA00004861"/>
    </source>
</evidence>
<organism evidence="13 14">
    <name type="scientific">Sebaldella termitidis (strain ATCC 33386 / NCTC 11300)</name>
    <dbReference type="NCBI Taxonomy" id="526218"/>
    <lineage>
        <taxon>Bacteria</taxon>
        <taxon>Fusobacteriati</taxon>
        <taxon>Fusobacteriota</taxon>
        <taxon>Fusobacteriia</taxon>
        <taxon>Fusobacteriales</taxon>
        <taxon>Leptotrichiaceae</taxon>
        <taxon>Sebaldella</taxon>
    </lineage>
</organism>
<evidence type="ECO:0000256" key="8">
    <source>
        <dbReference type="ARBA" id="ARBA00061012"/>
    </source>
</evidence>
<comment type="similarity">
    <text evidence="8 9">Belongs to the OMP decarboxylase family. Type 1 subfamily.</text>
</comment>
<dbReference type="FunFam" id="3.20.20.70:FF:000015">
    <property type="entry name" value="Orotidine 5'-phosphate decarboxylase"/>
    <property type="match status" value="1"/>
</dbReference>
<evidence type="ECO:0000259" key="12">
    <source>
        <dbReference type="SMART" id="SM00934"/>
    </source>
</evidence>
<feature type="active site" description="For OMPdecase activity" evidence="10">
    <location>
        <position position="66"/>
    </location>
</feature>
<dbReference type="STRING" id="526218.Sterm_2664"/>
<feature type="binding site" evidence="9 11">
    <location>
        <position position="34"/>
    </location>
    <ligand>
        <name>substrate</name>
    </ligand>
</feature>
<comment type="catalytic activity">
    <reaction evidence="7 9">
        <text>orotidine 5'-phosphate + H(+) = UMP + CO2</text>
        <dbReference type="Rhea" id="RHEA:11596"/>
        <dbReference type="ChEBI" id="CHEBI:15378"/>
        <dbReference type="ChEBI" id="CHEBI:16526"/>
        <dbReference type="ChEBI" id="CHEBI:57538"/>
        <dbReference type="ChEBI" id="CHEBI:57865"/>
        <dbReference type="EC" id="4.1.1.23"/>
    </reaction>
</comment>
<evidence type="ECO:0000256" key="9">
    <source>
        <dbReference type="HAMAP-Rule" id="MF_01200"/>
    </source>
</evidence>
<feature type="binding site" evidence="9 11">
    <location>
        <position position="120"/>
    </location>
    <ligand>
        <name>substrate</name>
    </ligand>
</feature>
<dbReference type="InterPro" id="IPR013785">
    <property type="entry name" value="Aldolase_TIM"/>
</dbReference>
<dbReference type="Gene3D" id="3.20.20.70">
    <property type="entry name" value="Aldolase class I"/>
    <property type="match status" value="1"/>
</dbReference>
<feature type="binding site" evidence="9 11">
    <location>
        <position position="12"/>
    </location>
    <ligand>
        <name>substrate</name>
    </ligand>
</feature>
<dbReference type="KEGG" id="str:Sterm_2664"/>
<dbReference type="Pfam" id="PF00215">
    <property type="entry name" value="OMPdecase"/>
    <property type="match status" value="1"/>
</dbReference>
<evidence type="ECO:0000256" key="4">
    <source>
        <dbReference type="ARBA" id="ARBA00022793"/>
    </source>
</evidence>